<name>A0A9W9YW09_9CNID</name>
<dbReference type="OrthoDB" id="5949044at2759"/>
<reference evidence="1" key="1">
    <citation type="submission" date="2023-01" db="EMBL/GenBank/DDBJ databases">
        <title>Genome assembly of the deep-sea coral Lophelia pertusa.</title>
        <authorList>
            <person name="Herrera S."/>
            <person name="Cordes E."/>
        </authorList>
    </citation>
    <scope>NUCLEOTIDE SEQUENCE</scope>
    <source>
        <strain evidence="1">USNM1676648</strain>
        <tissue evidence="1">Polyp</tissue>
    </source>
</reference>
<evidence type="ECO:0000313" key="2">
    <source>
        <dbReference type="Proteomes" id="UP001163046"/>
    </source>
</evidence>
<accession>A0A9W9YW09</accession>
<organism evidence="1 2">
    <name type="scientific">Desmophyllum pertusum</name>
    <dbReference type="NCBI Taxonomy" id="174260"/>
    <lineage>
        <taxon>Eukaryota</taxon>
        <taxon>Metazoa</taxon>
        <taxon>Cnidaria</taxon>
        <taxon>Anthozoa</taxon>
        <taxon>Hexacorallia</taxon>
        <taxon>Scleractinia</taxon>
        <taxon>Caryophylliina</taxon>
        <taxon>Caryophylliidae</taxon>
        <taxon>Desmophyllum</taxon>
    </lineage>
</organism>
<keyword evidence="2" id="KW-1185">Reference proteome</keyword>
<dbReference type="AlphaFoldDB" id="A0A9W9YW09"/>
<dbReference type="Proteomes" id="UP001163046">
    <property type="component" value="Unassembled WGS sequence"/>
</dbReference>
<dbReference type="EMBL" id="MU827302">
    <property type="protein sequence ID" value="KAJ7365888.1"/>
    <property type="molecule type" value="Genomic_DNA"/>
</dbReference>
<gene>
    <name evidence="1" type="ORF">OS493_002614</name>
</gene>
<protein>
    <submittedName>
        <fullName evidence="1">Uncharacterized protein</fullName>
    </submittedName>
</protein>
<proteinExistence type="predicted"/>
<comment type="caution">
    <text evidence="1">The sequence shown here is derived from an EMBL/GenBank/DDBJ whole genome shotgun (WGS) entry which is preliminary data.</text>
</comment>
<sequence length="213" mass="24298">MVQQVFRTFTWSDNHDVTDLSGSNGFLPIRGIKQEVPDHDACALNRELMAFSLMEEDGCTTQFHESTENSGSDFKSGLGSAAEGKILLQHHTVLDRHMVTTYYCKNPKIHYVVEQPELPGLLKLVGKPSMLGSGRRMANRRKRAVGGFWWGCGHCFFERRKKSTIKAHVIQRVCQTPIEVRSSRRKLPSRHLSQSDMVEDMSECYSWKRSHSV</sequence>
<evidence type="ECO:0000313" key="1">
    <source>
        <dbReference type="EMBL" id="KAJ7365888.1"/>
    </source>
</evidence>